<dbReference type="AlphaFoldDB" id="A0A4E0QS41"/>
<dbReference type="Proteomes" id="UP000030428">
    <property type="component" value="Unassembled WGS sequence"/>
</dbReference>
<accession>A0A4E0QS41</accession>
<evidence type="ECO:0000313" key="3">
    <source>
        <dbReference type="Proteomes" id="UP000030428"/>
    </source>
</evidence>
<feature type="transmembrane region" description="Helical" evidence="1">
    <location>
        <begin position="9"/>
        <end position="29"/>
    </location>
</feature>
<dbReference type="Pfam" id="PF10027">
    <property type="entry name" value="DUF2269"/>
    <property type="match status" value="1"/>
</dbReference>
<feature type="transmembrane region" description="Helical" evidence="1">
    <location>
        <begin position="49"/>
        <end position="74"/>
    </location>
</feature>
<keyword evidence="1" id="KW-0472">Membrane</keyword>
<name>A0A4E0QS41_9GAMM</name>
<proteinExistence type="predicted"/>
<protein>
    <submittedName>
        <fullName evidence="2">Membrane protein</fullName>
    </submittedName>
</protein>
<feature type="transmembrane region" description="Helical" evidence="1">
    <location>
        <begin position="81"/>
        <end position="104"/>
    </location>
</feature>
<evidence type="ECO:0000313" key="2">
    <source>
        <dbReference type="EMBL" id="TGO03507.1"/>
    </source>
</evidence>
<dbReference type="EMBL" id="JSZA02000015">
    <property type="protein sequence ID" value="TGO03507.1"/>
    <property type="molecule type" value="Genomic_DNA"/>
</dbReference>
<comment type="caution">
    <text evidence="2">The sequence shown here is derived from an EMBL/GenBank/DDBJ whole genome shotgun (WGS) entry which is preliminary data.</text>
</comment>
<evidence type="ECO:0000256" key="1">
    <source>
        <dbReference type="SAM" id="Phobius"/>
    </source>
</evidence>
<keyword evidence="1" id="KW-0812">Transmembrane</keyword>
<organism evidence="2 3">
    <name type="scientific">Candidatus Thiomargarita nelsonii</name>
    <dbReference type="NCBI Taxonomy" id="1003181"/>
    <lineage>
        <taxon>Bacteria</taxon>
        <taxon>Pseudomonadati</taxon>
        <taxon>Pseudomonadota</taxon>
        <taxon>Gammaproteobacteria</taxon>
        <taxon>Thiotrichales</taxon>
        <taxon>Thiotrichaceae</taxon>
        <taxon>Thiomargarita</taxon>
    </lineage>
</organism>
<feature type="transmembrane region" description="Helical" evidence="1">
    <location>
        <begin position="130"/>
        <end position="151"/>
    </location>
</feature>
<gene>
    <name evidence="2" type="ORF">PN36_05725</name>
</gene>
<keyword evidence="1" id="KW-1133">Transmembrane helix</keyword>
<dbReference type="InterPro" id="IPR018729">
    <property type="entry name" value="DUF2269_transmembrane"/>
</dbReference>
<keyword evidence="3" id="KW-1185">Reference proteome</keyword>
<sequence length="154" mass="17714">MLYLSLKTIHIISATVLFGTGAGSAYYMLRAHLSGNVQAIAVTTKHVVIADWLFTTTSAIVQVITGIWMAWLVGWPLTQKWILISFALYFFAGACWLPVVWLQYRLRDMAEEALANDSPLPPLYYRYMRIWFWLGWPAFISLVIVFFLMVFKPI</sequence>
<reference evidence="2 3" key="1">
    <citation type="journal article" date="2016" name="Front. Microbiol.">
        <title>Single-Cell (Meta-)Genomics of a Dimorphic Candidatus Thiomargarita nelsonii Reveals Genomic Plasticity.</title>
        <authorList>
            <person name="Flood B.E."/>
            <person name="Fliss P."/>
            <person name="Jones D.S."/>
            <person name="Dick G.J."/>
            <person name="Jain S."/>
            <person name="Kaster A.K."/>
            <person name="Winkel M."/>
            <person name="Mussmann M."/>
            <person name="Bailey J."/>
        </authorList>
    </citation>
    <scope>NUCLEOTIDE SEQUENCE [LARGE SCALE GENOMIC DNA]</scope>
    <source>
        <strain evidence="2">Hydrate Ridge</strain>
    </source>
</reference>